<dbReference type="InterPro" id="IPR013320">
    <property type="entry name" value="ConA-like_dom_sf"/>
</dbReference>
<dbReference type="PROSITE" id="PS50082">
    <property type="entry name" value="WD_REPEATS_2"/>
    <property type="match status" value="2"/>
</dbReference>
<feature type="region of interest" description="Disordered" evidence="4">
    <location>
        <begin position="648"/>
        <end position="676"/>
    </location>
</feature>
<evidence type="ECO:0000256" key="2">
    <source>
        <dbReference type="ARBA" id="ARBA00022737"/>
    </source>
</evidence>
<dbReference type="InterPro" id="IPR000409">
    <property type="entry name" value="BEACH_dom"/>
</dbReference>
<evidence type="ECO:0000259" key="5">
    <source>
        <dbReference type="PROSITE" id="PS50197"/>
    </source>
</evidence>
<dbReference type="Gene3D" id="2.30.29.30">
    <property type="entry name" value="Pleckstrin-homology domain (PH domain)/Phosphotyrosine-binding domain (PTB)"/>
    <property type="match status" value="1"/>
</dbReference>
<dbReference type="SMART" id="SM01026">
    <property type="entry name" value="Beach"/>
    <property type="match status" value="1"/>
</dbReference>
<dbReference type="InterPro" id="IPR056252">
    <property type="entry name" value="Alfy-like_Arm-like"/>
</dbReference>
<keyword evidence="2" id="KW-0677">Repeat</keyword>
<reference evidence="7" key="2">
    <citation type="journal article" date="2023" name="Proc. Natl. Acad. Sci. U.S.A.">
        <title>A global phylogenomic analysis of the shiitake genus Lentinula.</title>
        <authorList>
            <person name="Sierra-Patev S."/>
            <person name="Min B."/>
            <person name="Naranjo-Ortiz M."/>
            <person name="Looney B."/>
            <person name="Konkel Z."/>
            <person name="Slot J.C."/>
            <person name="Sakamoto Y."/>
            <person name="Steenwyk J.L."/>
            <person name="Rokas A."/>
            <person name="Carro J."/>
            <person name="Camarero S."/>
            <person name="Ferreira P."/>
            <person name="Molpeceres G."/>
            <person name="Ruiz-Duenas F.J."/>
            <person name="Serrano A."/>
            <person name="Henrissat B."/>
            <person name="Drula E."/>
            <person name="Hughes K.W."/>
            <person name="Mata J.L."/>
            <person name="Ishikawa N.K."/>
            <person name="Vargas-Isla R."/>
            <person name="Ushijima S."/>
            <person name="Smith C.A."/>
            <person name="Donoghue J."/>
            <person name="Ahrendt S."/>
            <person name="Andreopoulos W."/>
            <person name="He G."/>
            <person name="LaButti K."/>
            <person name="Lipzen A."/>
            <person name="Ng V."/>
            <person name="Riley R."/>
            <person name="Sandor L."/>
            <person name="Barry K."/>
            <person name="Martinez A.T."/>
            <person name="Xiao Y."/>
            <person name="Gibbons J.G."/>
            <person name="Terashima K."/>
            <person name="Grigoriev I.V."/>
            <person name="Hibbett D."/>
        </authorList>
    </citation>
    <scope>NUCLEOTIDE SEQUENCE</scope>
    <source>
        <strain evidence="7">Sp2 HRB7682 ss15</strain>
    </source>
</reference>
<dbReference type="Pfam" id="PF23295">
    <property type="entry name" value="Arm_4"/>
    <property type="match status" value="1"/>
</dbReference>
<dbReference type="Gene3D" id="1.10.1540.10">
    <property type="entry name" value="BEACH domain"/>
    <property type="match status" value="1"/>
</dbReference>
<name>A0A9W9DNX6_9AGAR</name>
<proteinExistence type="predicted"/>
<feature type="compositionally biased region" description="Gly residues" evidence="4">
    <location>
        <begin position="691"/>
        <end position="700"/>
    </location>
</feature>
<feature type="repeat" description="WD" evidence="3">
    <location>
        <begin position="1939"/>
        <end position="1958"/>
    </location>
</feature>
<evidence type="ECO:0000313" key="7">
    <source>
        <dbReference type="EMBL" id="KAJ4478697.1"/>
    </source>
</evidence>
<dbReference type="PROSITE" id="PS51783">
    <property type="entry name" value="PH_BEACH"/>
    <property type="match status" value="1"/>
</dbReference>
<dbReference type="SUPFAM" id="SSF50978">
    <property type="entry name" value="WD40 repeat-like"/>
    <property type="match status" value="1"/>
</dbReference>
<dbReference type="CDD" id="cd06071">
    <property type="entry name" value="Beach"/>
    <property type="match status" value="1"/>
</dbReference>
<evidence type="ECO:0000313" key="8">
    <source>
        <dbReference type="Proteomes" id="UP001150238"/>
    </source>
</evidence>
<comment type="caution">
    <text evidence="7">The sequence shown here is derived from an EMBL/GenBank/DDBJ whole genome shotgun (WGS) entry which is preliminary data.</text>
</comment>
<dbReference type="PROSITE" id="PS00678">
    <property type="entry name" value="WD_REPEATS_1"/>
    <property type="match status" value="1"/>
</dbReference>
<dbReference type="Pfam" id="PF14844">
    <property type="entry name" value="PH_BEACH"/>
    <property type="match status" value="1"/>
</dbReference>
<dbReference type="InterPro" id="IPR015943">
    <property type="entry name" value="WD40/YVTN_repeat-like_dom_sf"/>
</dbReference>
<dbReference type="PANTHER" id="PTHR46108:SF4">
    <property type="entry name" value="BLUE CHEESE"/>
    <property type="match status" value="1"/>
</dbReference>
<dbReference type="SUPFAM" id="SSF81837">
    <property type="entry name" value="BEACH domain"/>
    <property type="match status" value="1"/>
</dbReference>
<dbReference type="Gene3D" id="2.130.10.10">
    <property type="entry name" value="YVTN repeat-like/Quinoprotein amine dehydrogenase"/>
    <property type="match status" value="1"/>
</dbReference>
<evidence type="ECO:0000256" key="1">
    <source>
        <dbReference type="ARBA" id="ARBA00022574"/>
    </source>
</evidence>
<evidence type="ECO:0000256" key="4">
    <source>
        <dbReference type="SAM" id="MobiDB-lite"/>
    </source>
</evidence>
<dbReference type="Gene3D" id="2.60.120.200">
    <property type="match status" value="1"/>
</dbReference>
<accession>A0A9W9DNX6</accession>
<dbReference type="PROSITE" id="PS50294">
    <property type="entry name" value="WD_REPEATS_REGION"/>
    <property type="match status" value="1"/>
</dbReference>
<protein>
    <submittedName>
        <fullName evidence="7">Beach-domain-containing protein</fullName>
    </submittedName>
</protein>
<dbReference type="PROSITE" id="PS50197">
    <property type="entry name" value="BEACH"/>
    <property type="match status" value="1"/>
</dbReference>
<gene>
    <name evidence="7" type="ORF">C8J55DRAFT_456001</name>
</gene>
<dbReference type="PANTHER" id="PTHR46108">
    <property type="entry name" value="BLUE CHEESE"/>
    <property type="match status" value="1"/>
</dbReference>
<dbReference type="InterPro" id="IPR019775">
    <property type="entry name" value="WD40_repeat_CS"/>
</dbReference>
<dbReference type="SMART" id="SM00320">
    <property type="entry name" value="WD40"/>
    <property type="match status" value="3"/>
</dbReference>
<evidence type="ECO:0000259" key="6">
    <source>
        <dbReference type="PROSITE" id="PS51783"/>
    </source>
</evidence>
<dbReference type="InterPro" id="IPR036322">
    <property type="entry name" value="WD40_repeat_dom_sf"/>
</dbReference>
<evidence type="ECO:0000256" key="3">
    <source>
        <dbReference type="PROSITE-ProRule" id="PRU00221"/>
    </source>
</evidence>
<feature type="region of interest" description="Disordered" evidence="4">
    <location>
        <begin position="691"/>
        <end position="714"/>
    </location>
</feature>
<feature type="region of interest" description="Disordered" evidence="4">
    <location>
        <begin position="573"/>
        <end position="603"/>
    </location>
</feature>
<dbReference type="InterPro" id="IPR051944">
    <property type="entry name" value="BEACH_domain_protein"/>
</dbReference>
<dbReference type="SUPFAM" id="SSF49899">
    <property type="entry name" value="Concanavalin A-like lectins/glucanases"/>
    <property type="match status" value="1"/>
</dbReference>
<feature type="repeat" description="WD" evidence="3">
    <location>
        <begin position="1974"/>
        <end position="2015"/>
    </location>
</feature>
<keyword evidence="1 3" id="KW-0853">WD repeat</keyword>
<dbReference type="InterPro" id="IPR001680">
    <property type="entry name" value="WD40_rpt"/>
</dbReference>
<feature type="compositionally biased region" description="Gly residues" evidence="4">
    <location>
        <begin position="651"/>
        <end position="664"/>
    </location>
</feature>
<feature type="domain" description="BEACH" evidence="5">
    <location>
        <begin position="1545"/>
        <end position="1834"/>
    </location>
</feature>
<dbReference type="InterPro" id="IPR011993">
    <property type="entry name" value="PH-like_dom_sf"/>
</dbReference>
<dbReference type="Pfam" id="PF00400">
    <property type="entry name" value="WD40"/>
    <property type="match status" value="1"/>
</dbReference>
<feature type="region of interest" description="Disordered" evidence="4">
    <location>
        <begin position="14"/>
        <end position="35"/>
    </location>
</feature>
<reference evidence="7" key="1">
    <citation type="submission" date="2022-08" db="EMBL/GenBank/DDBJ databases">
        <authorList>
            <consortium name="DOE Joint Genome Institute"/>
            <person name="Min B."/>
            <person name="Riley R."/>
            <person name="Sierra-Patev S."/>
            <person name="Naranjo-Ortiz M."/>
            <person name="Looney B."/>
            <person name="Konkel Z."/>
            <person name="Slot J.C."/>
            <person name="Sakamoto Y."/>
            <person name="Steenwyk J.L."/>
            <person name="Rokas A."/>
            <person name="Carro J."/>
            <person name="Camarero S."/>
            <person name="Ferreira P."/>
            <person name="Molpeceres G."/>
            <person name="Ruiz-Duenas F.J."/>
            <person name="Serrano A."/>
            <person name="Henrissat B."/>
            <person name="Drula E."/>
            <person name="Hughes K.W."/>
            <person name="Mata J.L."/>
            <person name="Ishikawa N.K."/>
            <person name="Vargas-Isla R."/>
            <person name="Ushijima S."/>
            <person name="Smith C.A."/>
            <person name="Ahrendt S."/>
            <person name="Andreopoulos W."/>
            <person name="He G."/>
            <person name="Labutti K."/>
            <person name="Lipzen A."/>
            <person name="Ng V."/>
            <person name="Sandor L."/>
            <person name="Barry K."/>
            <person name="Martinez A.T."/>
            <person name="Xiao Y."/>
            <person name="Gibbons J.G."/>
            <person name="Terashima K."/>
            <person name="Hibbett D.S."/>
            <person name="Grigoriev I.V."/>
        </authorList>
    </citation>
    <scope>NUCLEOTIDE SEQUENCE</scope>
    <source>
        <strain evidence="7">Sp2 HRB7682 ss15</strain>
    </source>
</reference>
<dbReference type="InterPro" id="IPR023362">
    <property type="entry name" value="PH-BEACH_dom"/>
</dbReference>
<sequence length="2168" mass="240023">MFKTLLTPLRARFDLSPRSPTTRNAPPPPDDDELAPEDFARDVLIELMRNSVENLKQADTRKGKIEVLAEIQRILLQEPQTKEVFRELDGFLVLISVLSTVHHLNFGPVIEPEEQVLADMIECTRLVFSVASDALADHPQNTEYFRTYVGYDSLSSALNGLLTNPQTLNETLGFLLSFALSEFTAIPGLFCSFRVCTKLDDFDATLAEYDAQLSTALIGRPEAIYLLWSFISPKSYATLKLFEVLAGANHRNRAILSVPEIVQPLLAHLSTVQEKKEKTVTQKLAKKLLDMGSSPIIARGMFQRVIKADGTLDMDLLELIRAGMKSRWLEHFSFRDSAGMVVRQEGAKTLPVTGFTFMIWLWIERLPEPNTSHLLFSASLSALSGTSDSEDLISIRLHHGGQLELFSSGSKQSVVFTQARILRAKWTHIALVHYPGRDRYSSPSIRLFIDGVLSDTINWQYPKNSSSTSSIEYRLGDNSKGATISWCFASCYMVALPLADDIPRFIHHLGPRYFGSFQDTNLAKFLTYEASTSLNMFISNIQIAAAASSQYQPQRGPLPSLSLLSPPSSAALLSPSPLTPATPTSSLSVNPKSPLSPGIMMSHSPTGPSSILKAVKEGIGIGLPESAIIFALSPLSCEESGFAEGGRIPALGGGGPTGGGGAVRGNGQRSGLISGQRSAYGSGYGNGLASGQGQRSGYGNGQKSAHGTGNGEPSSKDFVVNGDVFVMKANCFDNALWRLGGAAVALRLVQVAKTPHELSRALGVVTDGMKNSWQNSEDIERLRGYDILADTLRSKADIINMTSFETIFEFLGLNFRSPDQSTIVNTVAYRALALDFELWSHTRKDIQRVHLEHFLTLLESSRYRRFNVKQQFAKIGLVRRLLFVLQTDWYSDVHGPDFENSESSLPFLMDALKAGAKALWTKDDAIKPLVSYLAANLQEDAVAGSPRSIISRFDYKDGREKAEHVLVILTSLLSDPACYTKFVSALPITRICLLLLGDKPSALVGAQILTIIGISISTSISFVRKFELISGWNVLKTVLPTCWGPEVNAVAFDILLGRLSTNGQRSAEPAEYVVTCPQMVPPILSALKAGLSIVAKNCEMTEDADERSQYGWTTESTMEELTESLLSLHASSGTFRLVFQSQQSTQLFIAAYKGFVDKISNASQINARAIRILEKMSHFGLALALDNAVAGTQKREILDILQSAEGVLNPSAEKTNIDPSLVQDTRTVRQRFASARFSMQVGERTVIKTVNRMIEWRQTIRVSERKRLRKNILDLRENRRQVSRLYEWTLMLTAERGLWASQEPRLWRLDETEGPHRIRKKLEPESNKSLNVRAEEYHRIRDVVVPETDNGSVVTVEVPPWAESYEISSTDMEDRQLAEEISEDKHRRVRHELEPGDVIESVGTVARVAGVDSSPGLLIIGRTHVYMLDGLVESEDGEVIDAHDAPKSLFFVPGSIVELDGPQRAQRWSHEQIATFSNKSFLFRDVALEIYFKDSRSLLVVFIDKQKRSEIDQRLTTITTRASESAHTPGLLRTPLFGIVSARVLSGLWTDELSTAQRKWQAREISNFTYLCVLNQISGRTPSDATQYPVFPWVLQDYTSSTLDLSNPETFRDLAKPMGAQTAPRREAAETRYSNLESVGEKPFHYGTHFSSSMIVCHFLIRMSPFTNMFKTLQGGDWDLPDRLFSDIARAYESAARDVRGDVRELIPEFFNCPEFLENSSNLDFGVQQNTGERIHDVKLPPWAKQDPLLFIIMNRKALESPYVSENLPAWIDLIWGHNQRDPAALNVFHPLSYEGSIDLDSITDELEREATVGIIHNFGQTPRKLFTTPHPNRYNHGLPTLPIGTLHGIEEDAHLLVQGSRCFKDLGPNVPVTSLVLDMIGEKILPCPAGVLSVPSHPHEQIEWATSHTGAKEVRVVVDHKVVQVIEGSFCSCAAFADSNNLVTGSSDYTVRLWTMSRAGGHLPLNVSQAHIMRVHTDEVVSVAACRAWSVIVSGSRDGSAALWDLNRAVYVQSIWHGEGGEMSTVSLIDINESTGYIATCSRSKLCLHTINARPIAVLDLTTLPNYNVLQPTITALAFHEREYSHLGVLATGGSDGTITLRTWSADNTPEGEKARWEFVTLRSMKVRAPVGRGISPFPAVTALKFLGESLCHGEDTGKSFVWSLPD</sequence>
<feature type="compositionally biased region" description="Low complexity" evidence="4">
    <location>
        <begin position="573"/>
        <end position="588"/>
    </location>
</feature>
<feature type="domain" description="BEACH-type PH" evidence="6">
    <location>
        <begin position="1394"/>
        <end position="1516"/>
    </location>
</feature>
<feature type="compositionally biased region" description="Polar residues" evidence="4">
    <location>
        <begin position="701"/>
        <end position="713"/>
    </location>
</feature>
<dbReference type="SUPFAM" id="SSF50729">
    <property type="entry name" value="PH domain-like"/>
    <property type="match status" value="1"/>
</dbReference>
<dbReference type="Pfam" id="PF02138">
    <property type="entry name" value="Beach"/>
    <property type="match status" value="1"/>
</dbReference>
<dbReference type="EMBL" id="JANVFS010000017">
    <property type="protein sequence ID" value="KAJ4478697.1"/>
    <property type="molecule type" value="Genomic_DNA"/>
</dbReference>
<dbReference type="Proteomes" id="UP001150238">
    <property type="component" value="Unassembled WGS sequence"/>
</dbReference>
<organism evidence="7 8">
    <name type="scientific">Lentinula lateritia</name>
    <dbReference type="NCBI Taxonomy" id="40482"/>
    <lineage>
        <taxon>Eukaryota</taxon>
        <taxon>Fungi</taxon>
        <taxon>Dikarya</taxon>
        <taxon>Basidiomycota</taxon>
        <taxon>Agaricomycotina</taxon>
        <taxon>Agaricomycetes</taxon>
        <taxon>Agaricomycetidae</taxon>
        <taxon>Agaricales</taxon>
        <taxon>Marasmiineae</taxon>
        <taxon>Omphalotaceae</taxon>
        <taxon>Lentinula</taxon>
    </lineage>
</organism>
<dbReference type="InterPro" id="IPR036372">
    <property type="entry name" value="BEACH_dom_sf"/>
</dbReference>